<protein>
    <submittedName>
        <fullName evidence="1">SLAP domain-containing protein</fullName>
    </submittedName>
</protein>
<keyword evidence="2" id="KW-1185">Reference proteome</keyword>
<name>A0AAE3LU19_9BACI</name>
<dbReference type="InterPro" id="IPR030910">
    <property type="entry name" value="SLAP_dom"/>
</dbReference>
<sequence>MQQLVFEAAWNKTIADIDRRKIEQAFHLGKISDTFIHFQMLWSAINHRGELLITVLIHNPTDKAVQIRDEKIVYVEKEETVAENIFTFPTLEIGAYCSLPWTFIFPTHKKIGEQSDTIGRTEYVAGELLLMGQLNKR</sequence>
<dbReference type="AlphaFoldDB" id="A0AAE3LU19"/>
<dbReference type="EMBL" id="JAOUSF010000005">
    <property type="protein sequence ID" value="MCU9614983.1"/>
    <property type="molecule type" value="Genomic_DNA"/>
</dbReference>
<evidence type="ECO:0000313" key="1">
    <source>
        <dbReference type="EMBL" id="MCU9614983.1"/>
    </source>
</evidence>
<accession>A0AAE3LU19</accession>
<dbReference type="Proteomes" id="UP001209318">
    <property type="component" value="Unassembled WGS sequence"/>
</dbReference>
<proteinExistence type="predicted"/>
<reference evidence="1" key="1">
    <citation type="submission" date="2022-10" db="EMBL/GenBank/DDBJ databases">
        <title>Description of Fervidibacillus gen. nov. in the family Fervidibacillaceae fam. nov. with two species, Fervidibacillus albus sp. nov., and Fervidibacillus halotolerans sp. nov., isolated from tidal flat sediments.</title>
        <authorList>
            <person name="Kwon K.K."/>
            <person name="Yang S.-H."/>
        </authorList>
    </citation>
    <scope>NUCLEOTIDE SEQUENCE</scope>
    <source>
        <strain evidence="1">JCM 19140</strain>
    </source>
</reference>
<comment type="caution">
    <text evidence="1">The sequence shown here is derived from an EMBL/GenBank/DDBJ whole genome shotgun (WGS) entry which is preliminary data.</text>
</comment>
<organism evidence="1 2">
    <name type="scientific">Perspicuibacillus lycopersici</name>
    <dbReference type="NCBI Taxonomy" id="1325689"/>
    <lineage>
        <taxon>Bacteria</taxon>
        <taxon>Bacillati</taxon>
        <taxon>Bacillota</taxon>
        <taxon>Bacilli</taxon>
        <taxon>Bacillales</taxon>
        <taxon>Bacillaceae</taxon>
        <taxon>Perspicuibacillus</taxon>
    </lineage>
</organism>
<evidence type="ECO:0000313" key="2">
    <source>
        <dbReference type="Proteomes" id="UP001209318"/>
    </source>
</evidence>
<dbReference type="RefSeq" id="WP_263074299.1">
    <property type="nucleotide sequence ID" value="NZ_JAOUSF010000005.1"/>
</dbReference>
<dbReference type="NCBIfam" id="TIGR04398">
    <property type="entry name" value="SLAP_DUP"/>
    <property type="match status" value="1"/>
</dbReference>
<gene>
    <name evidence="1" type="ORF">OEV98_15665</name>
</gene>